<gene>
    <name evidence="2" type="ordered locus">Mboo_2195</name>
</gene>
<keyword evidence="1" id="KW-0812">Transmembrane</keyword>
<feature type="transmembrane region" description="Helical" evidence="1">
    <location>
        <begin position="6"/>
        <end position="23"/>
    </location>
</feature>
<dbReference type="HOGENOM" id="CLU_2490419_0_0_2"/>
<dbReference type="KEGG" id="mbn:Mboo_2195"/>
<feature type="transmembrane region" description="Helical" evidence="1">
    <location>
        <begin position="56"/>
        <end position="81"/>
    </location>
</feature>
<dbReference type="Proteomes" id="UP000002408">
    <property type="component" value="Chromosome"/>
</dbReference>
<evidence type="ECO:0000313" key="3">
    <source>
        <dbReference type="Proteomes" id="UP000002408"/>
    </source>
</evidence>
<sequence length="86" mass="9313">MTLPAWVTPILIGIDVLIFLYGIRMAVIGKKTYGWFLALAFLLFCLKEALPYNGMALSTTVALVLTIAGLASALFAFYLIAKSLPS</sequence>
<keyword evidence="3" id="KW-1185">Reference proteome</keyword>
<accession>A7IAE8</accession>
<evidence type="ECO:0000313" key="2">
    <source>
        <dbReference type="EMBL" id="ABS56709.1"/>
    </source>
</evidence>
<reference evidence="3" key="1">
    <citation type="journal article" date="2015" name="Microbiology">
        <title>Genome of Methanoregula boonei 6A8 reveals adaptations to oligotrophic peatland environments.</title>
        <authorList>
            <person name="Braeuer S."/>
            <person name="Cadillo-Quiroz H."/>
            <person name="Kyrpides N."/>
            <person name="Woyke T."/>
            <person name="Goodwin L."/>
            <person name="Detter C."/>
            <person name="Podell S."/>
            <person name="Yavitt J.B."/>
            <person name="Zinder S.H."/>
        </authorList>
    </citation>
    <scope>NUCLEOTIDE SEQUENCE [LARGE SCALE GENOMIC DNA]</scope>
    <source>
        <strain evidence="3">DSM 21154 / JCM 14090 / 6A8</strain>
    </source>
</reference>
<evidence type="ECO:0000256" key="1">
    <source>
        <dbReference type="SAM" id="Phobius"/>
    </source>
</evidence>
<dbReference type="EMBL" id="CP000780">
    <property type="protein sequence ID" value="ABS56709.1"/>
    <property type="molecule type" value="Genomic_DNA"/>
</dbReference>
<dbReference type="GeneID" id="5410981"/>
<protein>
    <submittedName>
        <fullName evidence="2">Uncharacterized protein</fullName>
    </submittedName>
</protein>
<keyword evidence="1" id="KW-0472">Membrane</keyword>
<dbReference type="STRING" id="456442.Mboo_2195"/>
<proteinExistence type="predicted"/>
<dbReference type="AlphaFoldDB" id="A7IAE8"/>
<organism evidence="2 3">
    <name type="scientific">Methanoregula boonei (strain DSM 21154 / JCM 14090 / 6A8)</name>
    <dbReference type="NCBI Taxonomy" id="456442"/>
    <lineage>
        <taxon>Archaea</taxon>
        <taxon>Methanobacteriati</taxon>
        <taxon>Methanobacteriota</taxon>
        <taxon>Stenosarchaea group</taxon>
        <taxon>Methanomicrobia</taxon>
        <taxon>Methanomicrobiales</taxon>
        <taxon>Methanoregulaceae</taxon>
        <taxon>Methanoregula</taxon>
    </lineage>
</organism>
<name>A7IAE8_METB6</name>
<keyword evidence="1" id="KW-1133">Transmembrane helix</keyword>
<dbReference type="RefSeq" id="WP_012107769.1">
    <property type="nucleotide sequence ID" value="NC_009712.1"/>
</dbReference>
<feature type="transmembrane region" description="Helical" evidence="1">
    <location>
        <begin position="32"/>
        <end position="50"/>
    </location>
</feature>